<evidence type="ECO:0000313" key="5">
    <source>
        <dbReference type="EMBL" id="EFJ06966.1"/>
    </source>
</evidence>
<name>D8T8Q4_SELML</name>
<dbReference type="PANTHER" id="PTHR22809">
    <property type="entry name" value="METHYLTRANSFERASE-RELATED"/>
    <property type="match status" value="1"/>
</dbReference>
<accession>D8T8Q4</accession>
<keyword evidence="3" id="KW-0808">Transferase</keyword>
<dbReference type="eggNOG" id="KOG2497">
    <property type="taxonomic scope" value="Eukaryota"/>
</dbReference>
<dbReference type="GO" id="GO:0032259">
    <property type="term" value="P:methylation"/>
    <property type="evidence" value="ECO:0007669"/>
    <property type="project" value="UniProtKB-KW"/>
</dbReference>
<dbReference type="GO" id="GO:0008757">
    <property type="term" value="F:S-adenosylmethionine-dependent methyltransferase activity"/>
    <property type="evidence" value="ECO:0007669"/>
    <property type="project" value="UniProtKB-ARBA"/>
</dbReference>
<dbReference type="Gramene" id="EFJ06966">
    <property type="protein sequence ID" value="EFJ06966"/>
    <property type="gene ID" value="SELMODRAFT_430216"/>
</dbReference>
<dbReference type="InterPro" id="IPR029063">
    <property type="entry name" value="SAM-dependent_MTases_sf"/>
</dbReference>
<evidence type="ECO:0000313" key="6">
    <source>
        <dbReference type="Proteomes" id="UP000001514"/>
    </source>
</evidence>
<protein>
    <recommendedName>
        <fullName evidence="4">Methyltransferase type 12 domain-containing protein</fullName>
    </recommendedName>
</protein>
<comment type="similarity">
    <text evidence="1">Belongs to the methyltransferase superfamily. METL family.</text>
</comment>
<dbReference type="OMA" id="CHLARRI"/>
<dbReference type="SUPFAM" id="SSF53335">
    <property type="entry name" value="S-adenosyl-L-methionine-dependent methyltransferases"/>
    <property type="match status" value="2"/>
</dbReference>
<keyword evidence="2" id="KW-0489">Methyltransferase</keyword>
<gene>
    <name evidence="5" type="ORF">SELMODRAFT_430216</name>
</gene>
<dbReference type="InterPro" id="IPR013217">
    <property type="entry name" value="Methyltransf_12"/>
</dbReference>
<dbReference type="eggNOG" id="KOG2361">
    <property type="taxonomic scope" value="Eukaryota"/>
</dbReference>
<dbReference type="EMBL" id="GL377691">
    <property type="protein sequence ID" value="EFJ06966.1"/>
    <property type="molecule type" value="Genomic_DNA"/>
</dbReference>
<dbReference type="GO" id="GO:0008173">
    <property type="term" value="F:RNA methyltransferase activity"/>
    <property type="evidence" value="ECO:0007669"/>
    <property type="project" value="UniProtKB-ARBA"/>
</dbReference>
<dbReference type="InParanoid" id="D8T8Q4"/>
<evidence type="ECO:0000259" key="4">
    <source>
        <dbReference type="Pfam" id="PF08242"/>
    </source>
</evidence>
<proteinExistence type="inferred from homology"/>
<dbReference type="Gene3D" id="3.40.50.150">
    <property type="entry name" value="Vaccinia Virus protein VP39"/>
    <property type="match status" value="2"/>
</dbReference>
<dbReference type="KEGG" id="smo:SELMODRAFT_430216"/>
<evidence type="ECO:0000256" key="3">
    <source>
        <dbReference type="ARBA" id="ARBA00022679"/>
    </source>
</evidence>
<dbReference type="STRING" id="88036.D8T8Q4"/>
<dbReference type="FunCoup" id="D8T8Q4">
    <property type="interactions" value="1245"/>
</dbReference>
<dbReference type="AlphaFoldDB" id="D8T8Q4"/>
<evidence type="ECO:0000256" key="1">
    <source>
        <dbReference type="ARBA" id="ARBA00009725"/>
    </source>
</evidence>
<feature type="domain" description="Methyltransferase type 12" evidence="4">
    <location>
        <begin position="68"/>
        <end position="169"/>
    </location>
</feature>
<dbReference type="PANTHER" id="PTHR22809:SF5">
    <property type="entry name" value="TRNA N(3)-METHYLCYTIDINE METHYLTRANSFERASE METTL6"/>
    <property type="match status" value="1"/>
</dbReference>
<dbReference type="Pfam" id="PF08242">
    <property type="entry name" value="Methyltransf_12"/>
    <property type="match status" value="1"/>
</dbReference>
<keyword evidence="6" id="KW-1185">Reference proteome</keyword>
<dbReference type="CDD" id="cd02440">
    <property type="entry name" value="AdoMet_MTases"/>
    <property type="match status" value="2"/>
</dbReference>
<organism evidence="6">
    <name type="scientific">Selaginella moellendorffii</name>
    <name type="common">Spikemoss</name>
    <dbReference type="NCBI Taxonomy" id="88036"/>
    <lineage>
        <taxon>Eukaryota</taxon>
        <taxon>Viridiplantae</taxon>
        <taxon>Streptophyta</taxon>
        <taxon>Embryophyta</taxon>
        <taxon>Tracheophyta</taxon>
        <taxon>Lycopodiopsida</taxon>
        <taxon>Selaginellales</taxon>
        <taxon>Selaginellaceae</taxon>
        <taxon>Selaginella</taxon>
    </lineage>
</organism>
<dbReference type="InterPro" id="IPR019410">
    <property type="entry name" value="Methyltransf_16"/>
</dbReference>
<evidence type="ECO:0000256" key="2">
    <source>
        <dbReference type="ARBA" id="ARBA00022603"/>
    </source>
</evidence>
<sequence length="520" mass="58193">MQIYPTKSQLVSAFWRDKYEREAMRYWDKFYKRNENRDRHYLDKEWGNYFTNLNSSRTPNASSAGVVLEVGCGVGNTIFPLLAEYPHIFVHGCDFSPRAIEIVKAHSDYIDSRANAFVCDVTSEQLTEHMPSSSADIVTLVFMLSAVSPDRMSGVLANIKRVLKPGGHVLLRDYAVGDLSEERFRKKDQQISENFFVRGDGTRAFYFSEDFLSELFMKEGFAVEALDVVCKVVENRSKGLAMDRKWIQGAFVLKEEPGEDASCSLDGLGEDLFIEAPVPEETAVELGDYRIVAKSISRSHQHTCKSTGLMLWESALAMSQLLLRFPSLLRNKTVLELGSGCVGLCSLLASLSARHVLTTDADTQALDLLQQNIQANAQTFPVDKISCQRLQWGDCGEISSVLGRFSGGFEFIFGTDVTYVEEALPALFETAKQLLSSAASSKPSLLLCHLARRIDEAQITSSAARHGFLLKRWWLSTDQSLAVEELGIDEGFHAGTSYNVSSPVMFLWYSYNSQDTEFLH</sequence>
<dbReference type="Pfam" id="PF10294">
    <property type="entry name" value="Methyltransf_16"/>
    <property type="match status" value="1"/>
</dbReference>
<dbReference type="HOGENOM" id="CLU_022845_0_0_1"/>
<dbReference type="Proteomes" id="UP000001514">
    <property type="component" value="Unassembled WGS sequence"/>
</dbReference>
<reference evidence="5 6" key="1">
    <citation type="journal article" date="2011" name="Science">
        <title>The Selaginella genome identifies genetic changes associated with the evolution of vascular plants.</title>
        <authorList>
            <person name="Banks J.A."/>
            <person name="Nishiyama T."/>
            <person name="Hasebe M."/>
            <person name="Bowman J.L."/>
            <person name="Gribskov M."/>
            <person name="dePamphilis C."/>
            <person name="Albert V.A."/>
            <person name="Aono N."/>
            <person name="Aoyama T."/>
            <person name="Ambrose B.A."/>
            <person name="Ashton N.W."/>
            <person name="Axtell M.J."/>
            <person name="Barker E."/>
            <person name="Barker M.S."/>
            <person name="Bennetzen J.L."/>
            <person name="Bonawitz N.D."/>
            <person name="Chapple C."/>
            <person name="Cheng C."/>
            <person name="Correa L.G."/>
            <person name="Dacre M."/>
            <person name="DeBarry J."/>
            <person name="Dreyer I."/>
            <person name="Elias M."/>
            <person name="Engstrom E.M."/>
            <person name="Estelle M."/>
            <person name="Feng L."/>
            <person name="Finet C."/>
            <person name="Floyd S.K."/>
            <person name="Frommer W.B."/>
            <person name="Fujita T."/>
            <person name="Gramzow L."/>
            <person name="Gutensohn M."/>
            <person name="Harholt J."/>
            <person name="Hattori M."/>
            <person name="Heyl A."/>
            <person name="Hirai T."/>
            <person name="Hiwatashi Y."/>
            <person name="Ishikawa M."/>
            <person name="Iwata M."/>
            <person name="Karol K.G."/>
            <person name="Koehler B."/>
            <person name="Kolukisaoglu U."/>
            <person name="Kubo M."/>
            <person name="Kurata T."/>
            <person name="Lalonde S."/>
            <person name="Li K."/>
            <person name="Li Y."/>
            <person name="Litt A."/>
            <person name="Lyons E."/>
            <person name="Manning G."/>
            <person name="Maruyama T."/>
            <person name="Michael T.P."/>
            <person name="Mikami K."/>
            <person name="Miyazaki S."/>
            <person name="Morinaga S."/>
            <person name="Murata T."/>
            <person name="Mueller-Roeber B."/>
            <person name="Nelson D.R."/>
            <person name="Obara M."/>
            <person name="Oguri Y."/>
            <person name="Olmstead R.G."/>
            <person name="Onodera N."/>
            <person name="Petersen B.L."/>
            <person name="Pils B."/>
            <person name="Prigge M."/>
            <person name="Rensing S.A."/>
            <person name="Riano-Pachon D.M."/>
            <person name="Roberts A.W."/>
            <person name="Sato Y."/>
            <person name="Scheller H.V."/>
            <person name="Schulz B."/>
            <person name="Schulz C."/>
            <person name="Shakirov E.V."/>
            <person name="Shibagaki N."/>
            <person name="Shinohara N."/>
            <person name="Shippen D.E."/>
            <person name="Soerensen I."/>
            <person name="Sotooka R."/>
            <person name="Sugimoto N."/>
            <person name="Sugita M."/>
            <person name="Sumikawa N."/>
            <person name="Tanurdzic M."/>
            <person name="Theissen G."/>
            <person name="Ulvskov P."/>
            <person name="Wakazuki S."/>
            <person name="Weng J.K."/>
            <person name="Willats W.W."/>
            <person name="Wipf D."/>
            <person name="Wolf P.G."/>
            <person name="Yang L."/>
            <person name="Zimmer A.D."/>
            <person name="Zhu Q."/>
            <person name="Mitros T."/>
            <person name="Hellsten U."/>
            <person name="Loque D."/>
            <person name="Otillar R."/>
            <person name="Salamov A."/>
            <person name="Schmutz J."/>
            <person name="Shapiro H."/>
            <person name="Lindquist E."/>
            <person name="Lucas S."/>
            <person name="Rokhsar D."/>
            <person name="Grigoriev I.V."/>
        </authorList>
    </citation>
    <scope>NUCLEOTIDE SEQUENCE [LARGE SCALE GENOMIC DNA]</scope>
</reference>
<dbReference type="InterPro" id="IPR026113">
    <property type="entry name" value="METTL2/6/8-like"/>
</dbReference>